<dbReference type="AlphaFoldDB" id="A0A1Z3HGP4"/>
<organism evidence="2 3">
    <name type="scientific">Halomicronema hongdechloris C2206</name>
    <dbReference type="NCBI Taxonomy" id="1641165"/>
    <lineage>
        <taxon>Bacteria</taxon>
        <taxon>Bacillati</taxon>
        <taxon>Cyanobacteriota</taxon>
        <taxon>Cyanophyceae</taxon>
        <taxon>Nodosilineales</taxon>
        <taxon>Nodosilineaceae</taxon>
        <taxon>Halomicronema</taxon>
    </lineage>
</organism>
<dbReference type="KEGG" id="hhg:XM38_004190"/>
<protein>
    <submittedName>
        <fullName evidence="2">Uncharacterized protein</fullName>
    </submittedName>
</protein>
<name>A0A1Z3HGP4_9CYAN</name>
<dbReference type="EMBL" id="CP021983">
    <property type="protein sequence ID" value="ASC69492.1"/>
    <property type="molecule type" value="Genomic_DNA"/>
</dbReference>
<keyword evidence="3" id="KW-1185">Reference proteome</keyword>
<feature type="region of interest" description="Disordered" evidence="1">
    <location>
        <begin position="1"/>
        <end position="35"/>
    </location>
</feature>
<evidence type="ECO:0000256" key="1">
    <source>
        <dbReference type="SAM" id="MobiDB-lite"/>
    </source>
</evidence>
<gene>
    <name evidence="2" type="ORF">XM38_004190</name>
</gene>
<evidence type="ECO:0000313" key="3">
    <source>
        <dbReference type="Proteomes" id="UP000191901"/>
    </source>
</evidence>
<dbReference type="RefSeq" id="WP_187329232.1">
    <property type="nucleotide sequence ID" value="NZ_CP021983.2"/>
</dbReference>
<sequence length="142" mass="16561">MGSKKSQKRLFSGMGYREVQRSNSNRRSKLPKQDQKWLKDNGYKNVGWDNVIKLYQKINDFLSSSDLDDPSLEDLFLKADKIGSKYQTQEEIKAFNQALKLEVEEISDEIDKQFPDSEYELLDYSQHSVGKTSKKANTKRKK</sequence>
<accession>A0A1Z3HGP4</accession>
<dbReference type="Proteomes" id="UP000191901">
    <property type="component" value="Chromosome"/>
</dbReference>
<proteinExistence type="predicted"/>
<evidence type="ECO:0000313" key="2">
    <source>
        <dbReference type="EMBL" id="ASC69492.1"/>
    </source>
</evidence>
<reference evidence="2 3" key="1">
    <citation type="journal article" date="2016" name="Biochim. Biophys. Acta">
        <title>Characterization of red-shifted phycobilisomes isolated from the chlorophyll f-containing cyanobacterium Halomicronema hongdechloris.</title>
        <authorList>
            <person name="Li Y."/>
            <person name="Lin Y."/>
            <person name="Garvey C.J."/>
            <person name="Birch D."/>
            <person name="Corkery R.W."/>
            <person name="Loughlin P.C."/>
            <person name="Scheer H."/>
            <person name="Willows R.D."/>
            <person name="Chen M."/>
        </authorList>
    </citation>
    <scope>NUCLEOTIDE SEQUENCE [LARGE SCALE GENOMIC DNA]</scope>
    <source>
        <strain evidence="2 3">C2206</strain>
    </source>
</reference>